<sequence length="116" mass="12870">PRPRPPDPRADLDGIVSLAKALLSDTKAFLALLKSRFPAEGEHKLESLPVLSMSALELANIQAAAALGRLSGDLQRYRRHVEWLRRAGPALRPLEPELTALSGRLDRLLRRLDHLV</sequence>
<dbReference type="InterPro" id="IPR020438">
    <property type="entry name" value="IL-11"/>
</dbReference>
<dbReference type="GO" id="GO:0008284">
    <property type="term" value="P:positive regulation of cell population proliferation"/>
    <property type="evidence" value="ECO:0007669"/>
    <property type="project" value="TreeGrafter"/>
</dbReference>
<evidence type="ECO:0000313" key="1">
    <source>
        <dbReference type="EMBL" id="NXX82537.1"/>
    </source>
</evidence>
<dbReference type="Gene3D" id="1.20.1250.10">
    <property type="match status" value="1"/>
</dbReference>
<proteinExistence type="predicted"/>
<dbReference type="Pfam" id="PF07400">
    <property type="entry name" value="IL11"/>
    <property type="match status" value="1"/>
</dbReference>
<dbReference type="GO" id="GO:0005125">
    <property type="term" value="F:cytokine activity"/>
    <property type="evidence" value="ECO:0007669"/>
    <property type="project" value="TreeGrafter"/>
</dbReference>
<organism evidence="1 2">
    <name type="scientific">Urocolius indicus</name>
    <name type="common">Red-faced mousebird</name>
    <name type="synonym">Colius indicus</name>
    <dbReference type="NCBI Taxonomy" id="458196"/>
    <lineage>
        <taxon>Eukaryota</taxon>
        <taxon>Metazoa</taxon>
        <taxon>Chordata</taxon>
        <taxon>Craniata</taxon>
        <taxon>Vertebrata</taxon>
        <taxon>Euteleostomi</taxon>
        <taxon>Archelosauria</taxon>
        <taxon>Archosauria</taxon>
        <taxon>Dinosauria</taxon>
        <taxon>Saurischia</taxon>
        <taxon>Theropoda</taxon>
        <taxon>Coelurosauria</taxon>
        <taxon>Aves</taxon>
        <taxon>Neognathae</taxon>
        <taxon>Neoaves</taxon>
        <taxon>Telluraves</taxon>
        <taxon>Coraciimorphae</taxon>
        <taxon>Coliiformes</taxon>
        <taxon>Coliidae</taxon>
        <taxon>Urocolius</taxon>
    </lineage>
</organism>
<dbReference type="Proteomes" id="UP000654395">
    <property type="component" value="Unassembled WGS sequence"/>
</dbReference>
<dbReference type="AlphaFoldDB" id="A0A852L2J5"/>
<reference evidence="1" key="1">
    <citation type="submission" date="2020-02" db="EMBL/GenBank/DDBJ databases">
        <title>Bird 10,000 Genomes (B10K) Project - Family phase.</title>
        <authorList>
            <person name="Zhang G."/>
        </authorList>
    </citation>
    <scope>NUCLEOTIDE SEQUENCE</scope>
    <source>
        <strain evidence="1">B10K-DU-030-59</strain>
    </source>
</reference>
<dbReference type="GO" id="GO:0008083">
    <property type="term" value="F:growth factor activity"/>
    <property type="evidence" value="ECO:0007669"/>
    <property type="project" value="TreeGrafter"/>
</dbReference>
<gene>
    <name evidence="1" type="primary">Il11</name>
    <name evidence="1" type="ORF">UROIND_R15394</name>
</gene>
<dbReference type="OrthoDB" id="9445483at2759"/>
<dbReference type="GO" id="GO:0005737">
    <property type="term" value="C:cytoplasm"/>
    <property type="evidence" value="ECO:0007669"/>
    <property type="project" value="TreeGrafter"/>
</dbReference>
<dbReference type="SUPFAM" id="SSF47266">
    <property type="entry name" value="4-helical cytokines"/>
    <property type="match status" value="1"/>
</dbReference>
<feature type="non-terminal residue" evidence="1">
    <location>
        <position position="1"/>
    </location>
</feature>
<dbReference type="GO" id="GO:0043410">
    <property type="term" value="P:positive regulation of MAPK cascade"/>
    <property type="evidence" value="ECO:0007669"/>
    <property type="project" value="TreeGrafter"/>
</dbReference>
<accession>A0A852L2J5</accession>
<protein>
    <submittedName>
        <fullName evidence="1">IL11 protein</fullName>
    </submittedName>
</protein>
<evidence type="ECO:0000313" key="2">
    <source>
        <dbReference type="Proteomes" id="UP000654395"/>
    </source>
</evidence>
<feature type="non-terminal residue" evidence="1">
    <location>
        <position position="116"/>
    </location>
</feature>
<comment type="caution">
    <text evidence="1">The sequence shown here is derived from an EMBL/GenBank/DDBJ whole genome shotgun (WGS) entry which is preliminary data.</text>
</comment>
<dbReference type="PANTHER" id="PTHR16922:SF0">
    <property type="entry name" value="INTERLEUKIN-11"/>
    <property type="match status" value="1"/>
</dbReference>
<dbReference type="PANTHER" id="PTHR16922">
    <property type="entry name" value="INTERLEUKIN 11"/>
    <property type="match status" value="1"/>
</dbReference>
<dbReference type="EMBL" id="WBNH01008387">
    <property type="protein sequence ID" value="NXX82537.1"/>
    <property type="molecule type" value="Genomic_DNA"/>
</dbReference>
<name>A0A852L2J5_UROIN</name>
<keyword evidence="2" id="KW-1185">Reference proteome</keyword>
<dbReference type="InterPro" id="IPR009079">
    <property type="entry name" value="4_helix_cytokine-like_core"/>
</dbReference>